<dbReference type="InterPro" id="IPR042070">
    <property type="entry name" value="PucR_C-HTH_sf"/>
</dbReference>
<dbReference type="Proteomes" id="UP000006640">
    <property type="component" value="Chromosome"/>
</dbReference>
<dbReference type="Gene3D" id="1.10.10.2840">
    <property type="entry name" value="PucR C-terminal helix-turn-helix domain"/>
    <property type="match status" value="1"/>
</dbReference>
<feature type="domain" description="PucR C-terminal helix-turn-helix" evidence="2">
    <location>
        <begin position="449"/>
        <end position="506"/>
    </location>
</feature>
<gene>
    <name evidence="3" type="ordered locus">Tbis_3335</name>
</gene>
<dbReference type="eggNOG" id="COG2508">
    <property type="taxonomic scope" value="Bacteria"/>
</dbReference>
<accession>D6Y9J4</accession>
<dbReference type="Pfam" id="PF13556">
    <property type="entry name" value="HTH_30"/>
    <property type="match status" value="1"/>
</dbReference>
<evidence type="ECO:0000259" key="2">
    <source>
        <dbReference type="Pfam" id="PF13556"/>
    </source>
</evidence>
<dbReference type="PANTHER" id="PTHR33744">
    <property type="entry name" value="CARBOHYDRATE DIACID REGULATOR"/>
    <property type="match status" value="1"/>
</dbReference>
<dbReference type="Pfam" id="PF07905">
    <property type="entry name" value="PucR"/>
    <property type="match status" value="1"/>
</dbReference>
<sequence>MPLTVADVLAMPNLELRLLAGRDGLTNQVRWAHVTELADPVPWLRGGELVMTVGLGLSADPGEQVAYVGRLAQAGCAGLAFALDERLSAVPPAVLEEADRRAFPVLEVTGTTPFIAVAEAVAQWHADERIRGERRTVAAQEAMARAAVRGGAPGILGALAAHTGGETLLLDPRGRMRAARPDLDRDWHATAIAAVAGGTADRRRAIAIDQGEWVLSLQSLGFSGPPRGWLALWCRGPLEWHVRMLANQAACLLAIELIGAHRTRARAHAQRAALLASVLDADPASRASAAERLAAVCPVVAPPYEVMVVRARDGAHAALADAALDALADVLGDPATEELTFVCPRPDGLVLVVPESSPRHGPALYDRIAAVAGREVAAGACRASGLAEIATAVTHAAAIAARGRGYGHVDDLEPWALLRDALDPAGASRFAEAVLQPLREHDAQHGTALVSTVHTFLDCGQNLERAARRLRIHRNTLRGRLRTAERVSGRSLDDPRHRLELWLALSLGELVPPGRQG</sequence>
<dbReference type="HOGENOM" id="CLU_017436_2_1_11"/>
<dbReference type="InterPro" id="IPR051448">
    <property type="entry name" value="CdaR-like_regulators"/>
</dbReference>
<proteinExistence type="predicted"/>
<dbReference type="PANTHER" id="PTHR33744:SF7">
    <property type="entry name" value="PUCR FAMILY TRANSCRIPTIONAL REGULATOR"/>
    <property type="match status" value="1"/>
</dbReference>
<evidence type="ECO:0000313" key="4">
    <source>
        <dbReference type="Proteomes" id="UP000006640"/>
    </source>
</evidence>
<feature type="domain" description="Purine catabolism PurC-like" evidence="1">
    <location>
        <begin position="7"/>
        <end position="123"/>
    </location>
</feature>
<organism evidence="3 4">
    <name type="scientific">Thermobispora bispora (strain ATCC 19993 / DSM 43833 / CBS 139.67 / JCM 10125 / KCTC 9307 / NBRC 14880 / R51)</name>
    <dbReference type="NCBI Taxonomy" id="469371"/>
    <lineage>
        <taxon>Bacteria</taxon>
        <taxon>Bacillati</taxon>
        <taxon>Actinomycetota</taxon>
        <taxon>Actinomycetes</taxon>
        <taxon>Streptosporangiales</taxon>
        <taxon>Streptosporangiaceae</taxon>
        <taxon>Thermobispora</taxon>
    </lineage>
</organism>
<dbReference type="OrthoDB" id="8450798at2"/>
<name>D6Y9J4_THEBD</name>
<dbReference type="InterPro" id="IPR012914">
    <property type="entry name" value="PucR_dom"/>
</dbReference>
<evidence type="ECO:0000259" key="1">
    <source>
        <dbReference type="Pfam" id="PF07905"/>
    </source>
</evidence>
<dbReference type="KEGG" id="tbi:Tbis_3335"/>
<evidence type="ECO:0000313" key="3">
    <source>
        <dbReference type="EMBL" id="ADG90025.1"/>
    </source>
</evidence>
<dbReference type="EMBL" id="CP001874">
    <property type="protein sequence ID" value="ADG90025.1"/>
    <property type="molecule type" value="Genomic_DNA"/>
</dbReference>
<protein>
    <submittedName>
        <fullName evidence="3">Transcriptional regulator, PucR family</fullName>
    </submittedName>
</protein>
<keyword evidence="4" id="KW-1185">Reference proteome</keyword>
<dbReference type="AlphaFoldDB" id="D6Y9J4"/>
<dbReference type="STRING" id="469371.Tbis_3335"/>
<reference evidence="3 4" key="1">
    <citation type="submission" date="2010-01" db="EMBL/GenBank/DDBJ databases">
        <title>The complete genome of Thermobispora bispora DSM 43833.</title>
        <authorList>
            <consortium name="US DOE Joint Genome Institute (JGI-PGF)"/>
            <person name="Lucas S."/>
            <person name="Copeland A."/>
            <person name="Lapidus A."/>
            <person name="Glavina del Rio T."/>
            <person name="Dalin E."/>
            <person name="Tice H."/>
            <person name="Bruce D."/>
            <person name="Goodwin L."/>
            <person name="Pitluck S."/>
            <person name="Kyrpides N."/>
            <person name="Mavromatis K."/>
            <person name="Ivanova N."/>
            <person name="Mikhailova N."/>
            <person name="Chertkov O."/>
            <person name="Brettin T."/>
            <person name="Detter J.C."/>
            <person name="Han C."/>
            <person name="Larimer F."/>
            <person name="Land M."/>
            <person name="Hauser L."/>
            <person name="Markowitz V."/>
            <person name="Cheng J.-F."/>
            <person name="Hugenholtz P."/>
            <person name="Woyke T."/>
            <person name="Wu D."/>
            <person name="Jando M."/>
            <person name="Schneider S."/>
            <person name="Klenk H.-P."/>
            <person name="Eisen J.A."/>
        </authorList>
    </citation>
    <scope>NUCLEOTIDE SEQUENCE [LARGE SCALE GENOMIC DNA]</scope>
    <source>
        <strain evidence="4">ATCC 19993 / DSM 43833 / CBS 139.67 / JCM 10125 / KCTC 9307 / NBRC 14880 / R51</strain>
    </source>
</reference>
<dbReference type="RefSeq" id="WP_013133558.1">
    <property type="nucleotide sequence ID" value="NC_014165.1"/>
</dbReference>
<dbReference type="InterPro" id="IPR025736">
    <property type="entry name" value="PucR_C-HTH_dom"/>
</dbReference>